<dbReference type="OrthoDB" id="10007483at2759"/>
<gene>
    <name evidence="4" type="ORF">WN51_05107</name>
</gene>
<feature type="compositionally biased region" description="Basic residues" evidence="1">
    <location>
        <begin position="286"/>
        <end position="300"/>
    </location>
</feature>
<feature type="compositionally biased region" description="Low complexity" evidence="1">
    <location>
        <begin position="275"/>
        <end position="285"/>
    </location>
</feature>
<feature type="compositionally biased region" description="Polar residues" evidence="1">
    <location>
        <begin position="539"/>
        <end position="549"/>
    </location>
</feature>
<feature type="region of interest" description="Disordered" evidence="1">
    <location>
        <begin position="179"/>
        <end position="207"/>
    </location>
</feature>
<dbReference type="SMART" id="SM00462">
    <property type="entry name" value="PTB"/>
    <property type="match status" value="1"/>
</dbReference>
<evidence type="ECO:0000259" key="3">
    <source>
        <dbReference type="SMART" id="SM00462"/>
    </source>
</evidence>
<feature type="compositionally biased region" description="Pro residues" evidence="1">
    <location>
        <begin position="261"/>
        <end position="274"/>
    </location>
</feature>
<dbReference type="InterPro" id="IPR006020">
    <property type="entry name" value="PTB/PI_dom"/>
</dbReference>
<keyword evidence="2" id="KW-0812">Transmembrane</keyword>
<evidence type="ECO:0000313" key="5">
    <source>
        <dbReference type="Proteomes" id="UP000053105"/>
    </source>
</evidence>
<accession>A0A0M8ZTX8</accession>
<sequence length="657" mass="72030">MRGANQDTATPYCRCRVLYLGSSVPHASKEGLLGVQEPLRELYPEQGALGARGLDSWLSVWSNGLLLENVDEHRKKVTRFFPIEALHYCAAVRHVKGGSGDTSNTRFLPLDSPFARTPSANHPPLFAAVLRRTTGIKVLECHAFICKRDMAANALVRCCFHAYADSSYAKGLDPSTTMTNGVAGGHPSNNSLYHTLGGSSTTLDSPQATRLDATSTDDLSLYNGDENHKVWARGRDEVDGLYQEQGTLRSTKGSRPRQLVAPPPPPPPPPPPSQPLLLEESSSSSVRRKANKKLKKIKNRSVHEDPLQQAHLHPQLHQGMYTNGHGHHTLGHPVRQQHYHPHPLPPSSRSVAGTLARPAPVLLVPAATLPRKAHHHPKGLRPIPAAAPIVPVYAPLSVVPPPPAAAIYPAGTYGTAGNRGRRQHPEADSSTLGASRRLAASHADLTAAEMNRVQSDSPENESRFGTGIYRRKGHLNERAFSYSIRAEHRSRSHGSLASLGFSAQNGNALPKEEKKDREIAQLVAGLNLDDSPDRPQPMPVNSRSGYSHHQQQIQPLPRPRPLSKGGILKLGRKFAKLGFTLYVITSKLVAFSVSMNRKNRMAYRKYQRQIIEDPSYPLELLVNMHRYYHSAISAINVMGDINRCSKYSASAILGKEK</sequence>
<evidence type="ECO:0000256" key="2">
    <source>
        <dbReference type="SAM" id="Phobius"/>
    </source>
</evidence>
<dbReference type="STRING" id="166423.A0A0M8ZTX8"/>
<feature type="domain" description="PID" evidence="3">
    <location>
        <begin position="10"/>
        <end position="172"/>
    </location>
</feature>
<evidence type="ECO:0000313" key="4">
    <source>
        <dbReference type="EMBL" id="KOX69553.1"/>
    </source>
</evidence>
<protein>
    <recommendedName>
        <fullName evidence="3">PID domain-containing protein</fullName>
    </recommendedName>
</protein>
<keyword evidence="2" id="KW-0472">Membrane</keyword>
<proteinExistence type="predicted"/>
<feature type="region of interest" description="Disordered" evidence="1">
    <location>
        <begin position="449"/>
        <end position="469"/>
    </location>
</feature>
<dbReference type="AlphaFoldDB" id="A0A0M8ZTX8"/>
<organism evidence="4 5">
    <name type="scientific">Melipona quadrifasciata</name>
    <dbReference type="NCBI Taxonomy" id="166423"/>
    <lineage>
        <taxon>Eukaryota</taxon>
        <taxon>Metazoa</taxon>
        <taxon>Ecdysozoa</taxon>
        <taxon>Arthropoda</taxon>
        <taxon>Hexapoda</taxon>
        <taxon>Insecta</taxon>
        <taxon>Pterygota</taxon>
        <taxon>Neoptera</taxon>
        <taxon>Endopterygota</taxon>
        <taxon>Hymenoptera</taxon>
        <taxon>Apocrita</taxon>
        <taxon>Aculeata</taxon>
        <taxon>Apoidea</taxon>
        <taxon>Anthophila</taxon>
        <taxon>Apidae</taxon>
        <taxon>Melipona</taxon>
    </lineage>
</organism>
<evidence type="ECO:0000256" key="1">
    <source>
        <dbReference type="SAM" id="MobiDB-lite"/>
    </source>
</evidence>
<dbReference type="PANTHER" id="PTHR21219:SF3">
    <property type="entry name" value="FI19613P1"/>
    <property type="match status" value="1"/>
</dbReference>
<feature type="region of interest" description="Disordered" evidence="1">
    <location>
        <begin position="525"/>
        <end position="562"/>
    </location>
</feature>
<feature type="compositionally biased region" description="Basic residues" evidence="1">
    <location>
        <begin position="325"/>
        <end position="341"/>
    </location>
</feature>
<dbReference type="EMBL" id="KQ435885">
    <property type="protein sequence ID" value="KOX69553.1"/>
    <property type="molecule type" value="Genomic_DNA"/>
</dbReference>
<dbReference type="SUPFAM" id="SSF50729">
    <property type="entry name" value="PH domain-like"/>
    <property type="match status" value="1"/>
</dbReference>
<keyword evidence="5" id="KW-1185">Reference proteome</keyword>
<feature type="transmembrane region" description="Helical" evidence="2">
    <location>
        <begin position="577"/>
        <end position="595"/>
    </location>
</feature>
<feature type="region of interest" description="Disordered" evidence="1">
    <location>
        <begin position="414"/>
        <end position="434"/>
    </location>
</feature>
<name>A0A0M8ZTX8_9HYME</name>
<dbReference type="Proteomes" id="UP000053105">
    <property type="component" value="Unassembled WGS sequence"/>
</dbReference>
<keyword evidence="2" id="KW-1133">Transmembrane helix</keyword>
<feature type="region of interest" description="Disordered" evidence="1">
    <location>
        <begin position="318"/>
        <end position="345"/>
    </location>
</feature>
<feature type="region of interest" description="Disordered" evidence="1">
    <location>
        <begin position="247"/>
        <end position="306"/>
    </location>
</feature>
<reference evidence="4 5" key="1">
    <citation type="submission" date="2015-07" db="EMBL/GenBank/DDBJ databases">
        <title>The genome of Melipona quadrifasciata.</title>
        <authorList>
            <person name="Pan H."/>
            <person name="Kapheim K."/>
        </authorList>
    </citation>
    <scope>NUCLEOTIDE SEQUENCE [LARGE SCALE GENOMIC DNA]</scope>
    <source>
        <strain evidence="4">0111107301</strain>
        <tissue evidence="4">Whole body</tissue>
    </source>
</reference>
<dbReference type="CDD" id="cd01217">
    <property type="entry name" value="PTB_CG12581"/>
    <property type="match status" value="1"/>
</dbReference>
<dbReference type="PANTHER" id="PTHR21219">
    <property type="entry name" value="FI19613P1"/>
    <property type="match status" value="1"/>
</dbReference>
<feature type="compositionally biased region" description="Polar residues" evidence="1">
    <location>
        <begin position="187"/>
        <end position="207"/>
    </location>
</feature>